<dbReference type="PaxDb" id="195103-CPF_2069"/>
<dbReference type="GO" id="GO:0005524">
    <property type="term" value="F:ATP binding"/>
    <property type="evidence" value="ECO:0007669"/>
    <property type="project" value="UniProtKB-KW"/>
</dbReference>
<dbReference type="InterPro" id="IPR004604">
    <property type="entry name" value="DNA_recomb/repair_RecN"/>
</dbReference>
<dbReference type="GO" id="GO:0006310">
    <property type="term" value="P:DNA recombination"/>
    <property type="evidence" value="ECO:0007669"/>
    <property type="project" value="InterPro"/>
</dbReference>
<evidence type="ECO:0000256" key="9">
    <source>
        <dbReference type="PIRNR" id="PIRNR003128"/>
    </source>
</evidence>
<evidence type="ECO:0000256" key="7">
    <source>
        <dbReference type="ARBA" id="ARBA00023204"/>
    </source>
</evidence>
<dbReference type="AlphaFoldDB" id="A0A0H2YSH7"/>
<accession>A0A0H2YSH7</accession>
<evidence type="ECO:0000256" key="5">
    <source>
        <dbReference type="ARBA" id="ARBA00022763"/>
    </source>
</evidence>
<dbReference type="GeneID" id="93001650"/>
<dbReference type="Pfam" id="PF02463">
    <property type="entry name" value="SMC_N"/>
    <property type="match status" value="1"/>
</dbReference>
<evidence type="ECO:0000256" key="1">
    <source>
        <dbReference type="ARBA" id="ARBA00003618"/>
    </source>
</evidence>
<protein>
    <recommendedName>
        <fullName evidence="3 9">DNA repair protein RecN</fullName>
    </recommendedName>
    <alternativeName>
        <fullName evidence="8 9">Recombination protein N</fullName>
    </alternativeName>
</protein>
<dbReference type="InterPro" id="IPR003395">
    <property type="entry name" value="RecF/RecN/SMC_N"/>
</dbReference>
<keyword evidence="10" id="KW-0175">Coiled coil</keyword>
<evidence type="ECO:0000313" key="12">
    <source>
        <dbReference type="EMBL" id="ABG83657.1"/>
    </source>
</evidence>
<sequence>MLLQLTINNFALIEKASLDFKEGFTILSGETGAGKSILIDAINYVQGSKFNKDLIRTGEEKTFVEAIFSIDDNERLKEILDDLEIEYDDTLIISRETFINGRSNIKVNGRSIIVATLKKISSTLLDIHGQHNNQNLLNKENHIMYLDDFGDSKLSEDLKEYGEKFSELKDIERKISELSNEGKDEKLLNYLEYQLNEIEEAKLRNGEEEELTERFNVLSNAEKIKNSLGISYNLLNGIESSVVDSLSVVNRELSNVEEHLEKIKNINSKIMEMYYEIQEMAREIRDICDESVYDGNELEEINSRMFKIAALKKKYGNSIAEILEYKNNILSQINNIKNSEKIIEDLLNEKSKVENVLSEIANRIHNKRIELSKVLEENIHKELAYVGLGKCRFEVLIEEDETFNFKGKDKVQFLISTNPGEPLKPMERIVSGGELSRIMLALKAVFIDKDKIPTVIFDEIDTGISGRVAQSVGEKMYEISTKHQVFCITHLPQIASMSDNHYMVRKKVIDNKTFSKVEPITYNQKIEEVGKMLGGVEMTSNTLLNAKEMIELADTKKETIKTFHT</sequence>
<keyword evidence="6" id="KW-0067">ATP-binding</keyword>
<feature type="coiled-coil region" evidence="10">
    <location>
        <begin position="161"/>
        <end position="188"/>
    </location>
</feature>
<gene>
    <name evidence="12" type="primary">recN</name>
    <name evidence="12" type="ordered locus">CPF_2069</name>
</gene>
<dbReference type="GO" id="GO:0009432">
    <property type="term" value="P:SOS response"/>
    <property type="evidence" value="ECO:0007669"/>
    <property type="project" value="TreeGrafter"/>
</dbReference>
<feature type="coiled-coil region" evidence="10">
    <location>
        <begin position="336"/>
        <end position="363"/>
    </location>
</feature>
<keyword evidence="4" id="KW-0547">Nucleotide-binding</keyword>
<dbReference type="CDD" id="cd03241">
    <property type="entry name" value="ABC_RecN"/>
    <property type="match status" value="2"/>
</dbReference>
<evidence type="ECO:0000256" key="8">
    <source>
        <dbReference type="ARBA" id="ARBA00033408"/>
    </source>
</evidence>
<dbReference type="GO" id="GO:0006281">
    <property type="term" value="P:DNA repair"/>
    <property type="evidence" value="ECO:0007669"/>
    <property type="project" value="UniProtKB-KW"/>
</dbReference>
<evidence type="ECO:0000256" key="2">
    <source>
        <dbReference type="ARBA" id="ARBA00009441"/>
    </source>
</evidence>
<evidence type="ECO:0000256" key="6">
    <source>
        <dbReference type="ARBA" id="ARBA00022840"/>
    </source>
</evidence>
<dbReference type="HOGENOM" id="CLU_018297_3_1_9"/>
<proteinExistence type="inferred from homology"/>
<dbReference type="PANTHER" id="PTHR11059:SF0">
    <property type="entry name" value="DNA REPAIR PROTEIN RECN"/>
    <property type="match status" value="1"/>
</dbReference>
<evidence type="ECO:0000259" key="11">
    <source>
        <dbReference type="Pfam" id="PF02463"/>
    </source>
</evidence>
<dbReference type="RefSeq" id="WP_003458741.1">
    <property type="nucleotide sequence ID" value="NC_008261.1"/>
</dbReference>
<dbReference type="Gene3D" id="3.40.50.300">
    <property type="entry name" value="P-loop containing nucleotide triphosphate hydrolases"/>
    <property type="match status" value="2"/>
</dbReference>
<dbReference type="KEGG" id="cpf:CPF_2069"/>
<organism evidence="12 13">
    <name type="scientific">Clostridium perfringens (strain ATCC 13124 / DSM 756 / JCM 1290 / NCIMB 6125 / NCTC 8237 / Type A)</name>
    <dbReference type="NCBI Taxonomy" id="195103"/>
    <lineage>
        <taxon>Bacteria</taxon>
        <taxon>Bacillati</taxon>
        <taxon>Bacillota</taxon>
        <taxon>Clostridia</taxon>
        <taxon>Eubacteriales</taxon>
        <taxon>Clostridiaceae</taxon>
        <taxon>Clostridium</taxon>
    </lineage>
</organism>
<dbReference type="PANTHER" id="PTHR11059">
    <property type="entry name" value="DNA REPAIR PROTEIN RECN"/>
    <property type="match status" value="1"/>
</dbReference>
<dbReference type="GO" id="GO:0043590">
    <property type="term" value="C:bacterial nucleoid"/>
    <property type="evidence" value="ECO:0007669"/>
    <property type="project" value="TreeGrafter"/>
</dbReference>
<evidence type="ECO:0000256" key="10">
    <source>
        <dbReference type="SAM" id="Coils"/>
    </source>
</evidence>
<dbReference type="Proteomes" id="UP000001823">
    <property type="component" value="Chromosome"/>
</dbReference>
<dbReference type="SUPFAM" id="SSF52540">
    <property type="entry name" value="P-loop containing nucleoside triphosphate hydrolases"/>
    <property type="match status" value="1"/>
</dbReference>
<keyword evidence="7 9" id="KW-0234">DNA repair</keyword>
<reference evidence="12 13" key="1">
    <citation type="journal article" date="2006" name="Genome Res.">
        <title>Skewed genomic variability in strains of the toxigenic bacterial pathogen, Clostridium perfringens.</title>
        <authorList>
            <person name="Myers G.S."/>
            <person name="Rasko D.A."/>
            <person name="Cheung J.K."/>
            <person name="Ravel J."/>
            <person name="Seshadri R."/>
            <person name="Deboy R.T."/>
            <person name="Ren Q."/>
            <person name="Varga J."/>
            <person name="Awad M.M."/>
            <person name="Brinkac L.M."/>
            <person name="Daugherty S.C."/>
            <person name="Haft D.H."/>
            <person name="Dodson R.J."/>
            <person name="Madupu R."/>
            <person name="Nelson W.C."/>
            <person name="Rosovitz M.J."/>
            <person name="Sullivan S.A."/>
            <person name="Khouri H."/>
            <person name="Dimitrov G.I."/>
            <person name="Watkins K.L."/>
            <person name="Mulligan S."/>
            <person name="Benton J."/>
            <person name="Radune D."/>
            <person name="Fisher D.J."/>
            <person name="Atkins H.S."/>
            <person name="Hiscox T."/>
            <person name="Jost B.H."/>
            <person name="Billington S.J."/>
            <person name="Songer J.G."/>
            <person name="McClane B.A."/>
            <person name="Titball R.W."/>
            <person name="Rood J.I."/>
            <person name="Melville S.B."/>
            <person name="Paulsen I.T."/>
        </authorList>
    </citation>
    <scope>NUCLEOTIDE SEQUENCE [LARGE SCALE GENOMIC DNA]</scope>
    <source>
        <strain evidence="13">ATCC 13124 / DSM 756 / JCM 1290 / NCIMB 6125 / NCTC 8237 / S 107 / Type A</strain>
    </source>
</reference>
<keyword evidence="13" id="KW-1185">Reference proteome</keyword>
<dbReference type="eggNOG" id="COG0497">
    <property type="taxonomic scope" value="Bacteria"/>
</dbReference>
<dbReference type="NCBIfam" id="TIGR00634">
    <property type="entry name" value="recN"/>
    <property type="match status" value="1"/>
</dbReference>
<feature type="domain" description="RecF/RecN/SMC N-terminal" evidence="11">
    <location>
        <begin position="2"/>
        <end position="506"/>
    </location>
</feature>
<dbReference type="EMBL" id="CP000246">
    <property type="protein sequence ID" value="ABG83657.1"/>
    <property type="molecule type" value="Genomic_DNA"/>
</dbReference>
<dbReference type="FunFam" id="3.40.50.300:FF:000319">
    <property type="entry name" value="DNA repair protein RecN"/>
    <property type="match status" value="1"/>
</dbReference>
<comment type="function">
    <text evidence="1 9">May be involved in recombinational repair of damaged DNA.</text>
</comment>
<keyword evidence="5 9" id="KW-0227">DNA damage</keyword>
<comment type="similarity">
    <text evidence="2 9">Belongs to the RecN family.</text>
</comment>
<evidence type="ECO:0000256" key="3">
    <source>
        <dbReference type="ARBA" id="ARBA00021315"/>
    </source>
</evidence>
<dbReference type="FunFam" id="3.40.50.300:FF:000356">
    <property type="entry name" value="DNA repair protein RecN"/>
    <property type="match status" value="1"/>
</dbReference>
<dbReference type="STRING" id="195103.CPF_2069"/>
<evidence type="ECO:0000313" key="13">
    <source>
        <dbReference type="Proteomes" id="UP000001823"/>
    </source>
</evidence>
<evidence type="ECO:0000256" key="4">
    <source>
        <dbReference type="ARBA" id="ARBA00022741"/>
    </source>
</evidence>
<dbReference type="PIRSF" id="PIRSF003128">
    <property type="entry name" value="RecN"/>
    <property type="match status" value="1"/>
</dbReference>
<name>A0A0H2YSH7_CLOP1</name>
<dbReference type="InterPro" id="IPR027417">
    <property type="entry name" value="P-loop_NTPase"/>
</dbReference>